<name>F8IFU2_ALIAT</name>
<reference evidence="1 2" key="1">
    <citation type="journal article" date="2011" name="J. Bacteriol.">
        <title>Complete Genome Sequence of Alicyclobacillus acidocaldarius Strain Tc-4-1.</title>
        <authorList>
            <person name="Chen Y."/>
            <person name="He Y."/>
            <person name="Zhang B."/>
            <person name="Yang J."/>
            <person name="Li W."/>
            <person name="Dong Z."/>
            <person name="Hu S."/>
        </authorList>
    </citation>
    <scope>NUCLEOTIDE SEQUENCE [LARGE SCALE GENOMIC DNA]</scope>
    <source>
        <strain evidence="1 2">Tc-4-1</strain>
    </source>
</reference>
<accession>F8IFU2</accession>
<proteinExistence type="predicted"/>
<protein>
    <submittedName>
        <fullName evidence="1">Uncharacterized protein</fullName>
    </submittedName>
</protein>
<dbReference type="KEGG" id="aad:TC41_0959"/>
<dbReference type="Proteomes" id="UP000000292">
    <property type="component" value="Chromosome"/>
</dbReference>
<reference evidence="2" key="2">
    <citation type="submission" date="2011-06" db="EMBL/GenBank/DDBJ databases">
        <title>The complete genome sequence of Alicyclobacillus acidocaldarius sp. Tc-4-1.</title>
        <authorList>
            <person name="Chen Y."/>
            <person name="He Y."/>
            <person name="Dong Z."/>
            <person name="Hu S."/>
        </authorList>
    </citation>
    <scope>NUCLEOTIDE SEQUENCE [LARGE SCALE GENOMIC DNA]</scope>
    <source>
        <strain evidence="2">Tc-4-1</strain>
    </source>
</reference>
<gene>
    <name evidence="1" type="ordered locus">TC41_0959</name>
</gene>
<dbReference type="EMBL" id="CP002902">
    <property type="protein sequence ID" value="AEJ42912.1"/>
    <property type="molecule type" value="Genomic_DNA"/>
</dbReference>
<evidence type="ECO:0000313" key="1">
    <source>
        <dbReference type="EMBL" id="AEJ42912.1"/>
    </source>
</evidence>
<organism evidence="1 2">
    <name type="scientific">Alicyclobacillus acidocaldarius (strain Tc-4-1)</name>
    <name type="common">Bacillus acidocaldarius</name>
    <dbReference type="NCBI Taxonomy" id="1048834"/>
    <lineage>
        <taxon>Bacteria</taxon>
        <taxon>Bacillati</taxon>
        <taxon>Bacillota</taxon>
        <taxon>Bacilli</taxon>
        <taxon>Bacillales</taxon>
        <taxon>Alicyclobacillaceae</taxon>
        <taxon>Alicyclobacillus</taxon>
    </lineage>
</organism>
<dbReference type="AlphaFoldDB" id="F8IFU2"/>
<sequence length="37" mass="3841">MTTSGHGMTSILLRAGQLYSSAYGILTNADTTVAQLP</sequence>
<evidence type="ECO:0000313" key="2">
    <source>
        <dbReference type="Proteomes" id="UP000000292"/>
    </source>
</evidence>
<dbReference type="HOGENOM" id="CLU_3339206_0_0_9"/>
<dbReference type="PATRIC" id="fig|1048834.4.peg.915"/>